<dbReference type="InterPro" id="IPR001841">
    <property type="entry name" value="Znf_RING"/>
</dbReference>
<evidence type="ECO:0000256" key="2">
    <source>
        <dbReference type="ARBA" id="ARBA00022771"/>
    </source>
</evidence>
<dbReference type="InterPro" id="IPR013083">
    <property type="entry name" value="Znf_RING/FYVE/PHD"/>
</dbReference>
<organism evidence="7 8">
    <name type="scientific">Corynespora cassiicola Philippines</name>
    <dbReference type="NCBI Taxonomy" id="1448308"/>
    <lineage>
        <taxon>Eukaryota</taxon>
        <taxon>Fungi</taxon>
        <taxon>Dikarya</taxon>
        <taxon>Ascomycota</taxon>
        <taxon>Pezizomycotina</taxon>
        <taxon>Dothideomycetes</taxon>
        <taxon>Pleosporomycetidae</taxon>
        <taxon>Pleosporales</taxon>
        <taxon>Corynesporascaceae</taxon>
        <taxon>Corynespora</taxon>
    </lineage>
</organism>
<feature type="region of interest" description="Disordered" evidence="5">
    <location>
        <begin position="44"/>
        <end position="100"/>
    </location>
</feature>
<dbReference type="OrthoDB" id="3797060at2759"/>
<sequence length="519" mass="59795">MSTSQADLLFYGNASIQQPNHITRYIYPALLGYPYEYMRMQRPENPENRTRPQGPGSWGEDGHTYLTISPATLPPPASPSAHESVSAAAEREKDHEHANPLGRAMARVSRYIGNTLLETGKFELEKDVLFFCVRRTTVVLVRGGGWLKERDFYAIRATEWRSMRPPDAGDGQGQARHDGWWERLQALYSAGSDRAFWSARENLSTLGLPAPILPWRWRGDVEEAVTVIREKVELEERAGDGCMVCSMKWFDESDHVCRLKCGHCMCIECLTTIVDFAGRGNFTPEEEAAGKDPGVKFWRCPLCKDINGVLRDRADIIAPDELPWWKWKICMRRLEKEAKDYWLFRLAACAEDRWSAAMPDDMDHNQIQVAMRVRIHYDDAVELMETIPIFVQKLLPFGFVEDNPAYTEDGISLKGALQRELLRLQESQKEFNTQELIRHMSKMAKRAMFPAVLQDREARLGNPILPPGYSDYSKFLAEWTARVCFLSPRGRSDLLGFLQKMRDEDWAWWKDERDVFFNP</sequence>
<evidence type="ECO:0000256" key="1">
    <source>
        <dbReference type="ARBA" id="ARBA00022723"/>
    </source>
</evidence>
<accession>A0A2T2NUN6</accession>
<evidence type="ECO:0000256" key="5">
    <source>
        <dbReference type="SAM" id="MobiDB-lite"/>
    </source>
</evidence>
<dbReference type="Gene3D" id="3.30.40.10">
    <property type="entry name" value="Zinc/RING finger domain, C3HC4 (zinc finger)"/>
    <property type="match status" value="1"/>
</dbReference>
<evidence type="ECO:0000259" key="6">
    <source>
        <dbReference type="PROSITE" id="PS50089"/>
    </source>
</evidence>
<keyword evidence="1" id="KW-0479">Metal-binding</keyword>
<reference evidence="7 8" key="1">
    <citation type="journal article" date="2018" name="Front. Microbiol.">
        <title>Genome-Wide Analysis of Corynespora cassiicola Leaf Fall Disease Putative Effectors.</title>
        <authorList>
            <person name="Lopez D."/>
            <person name="Ribeiro S."/>
            <person name="Label P."/>
            <person name="Fumanal B."/>
            <person name="Venisse J.S."/>
            <person name="Kohler A."/>
            <person name="de Oliveira R.R."/>
            <person name="Labutti K."/>
            <person name="Lipzen A."/>
            <person name="Lail K."/>
            <person name="Bauer D."/>
            <person name="Ohm R.A."/>
            <person name="Barry K.W."/>
            <person name="Spatafora J."/>
            <person name="Grigoriev I.V."/>
            <person name="Martin F.M."/>
            <person name="Pujade-Renaud V."/>
        </authorList>
    </citation>
    <scope>NUCLEOTIDE SEQUENCE [LARGE SCALE GENOMIC DNA]</scope>
    <source>
        <strain evidence="7 8">Philippines</strain>
    </source>
</reference>
<name>A0A2T2NUN6_CORCC</name>
<keyword evidence="3" id="KW-0862">Zinc</keyword>
<keyword evidence="8" id="KW-1185">Reference proteome</keyword>
<gene>
    <name evidence="7" type="ORF">BS50DRAFT_619787</name>
</gene>
<protein>
    <recommendedName>
        <fullName evidence="6">RING-type domain-containing protein</fullName>
    </recommendedName>
</protein>
<dbReference type="GO" id="GO:0008270">
    <property type="term" value="F:zinc ion binding"/>
    <property type="evidence" value="ECO:0007669"/>
    <property type="project" value="UniProtKB-KW"/>
</dbReference>
<proteinExistence type="predicted"/>
<feature type="domain" description="RING-type" evidence="6">
    <location>
        <begin position="242"/>
        <end position="304"/>
    </location>
</feature>
<dbReference type="AlphaFoldDB" id="A0A2T2NUN6"/>
<dbReference type="SMART" id="SM00184">
    <property type="entry name" value="RING"/>
    <property type="match status" value="1"/>
</dbReference>
<dbReference type="EMBL" id="KZ678133">
    <property type="protein sequence ID" value="PSN69103.1"/>
    <property type="molecule type" value="Genomic_DNA"/>
</dbReference>
<dbReference type="Proteomes" id="UP000240883">
    <property type="component" value="Unassembled WGS sequence"/>
</dbReference>
<dbReference type="SUPFAM" id="SSF57850">
    <property type="entry name" value="RING/U-box"/>
    <property type="match status" value="1"/>
</dbReference>
<keyword evidence="2 4" id="KW-0863">Zinc-finger</keyword>
<evidence type="ECO:0000256" key="3">
    <source>
        <dbReference type="ARBA" id="ARBA00022833"/>
    </source>
</evidence>
<feature type="compositionally biased region" description="Basic and acidic residues" evidence="5">
    <location>
        <begin position="89"/>
        <end position="98"/>
    </location>
</feature>
<evidence type="ECO:0000256" key="4">
    <source>
        <dbReference type="PROSITE-ProRule" id="PRU00175"/>
    </source>
</evidence>
<dbReference type="InterPro" id="IPR017907">
    <property type="entry name" value="Znf_RING_CS"/>
</dbReference>
<evidence type="ECO:0000313" key="8">
    <source>
        <dbReference type="Proteomes" id="UP000240883"/>
    </source>
</evidence>
<evidence type="ECO:0000313" key="7">
    <source>
        <dbReference type="EMBL" id="PSN69103.1"/>
    </source>
</evidence>
<dbReference type="PROSITE" id="PS50089">
    <property type="entry name" value="ZF_RING_2"/>
    <property type="match status" value="1"/>
</dbReference>
<dbReference type="PROSITE" id="PS00518">
    <property type="entry name" value="ZF_RING_1"/>
    <property type="match status" value="1"/>
</dbReference>